<dbReference type="Proteomes" id="UP000001515">
    <property type="component" value="Segment"/>
</dbReference>
<evidence type="ECO:0000313" key="1">
    <source>
        <dbReference type="EMBL" id="CAR63278.1"/>
    </source>
</evidence>
<gene>
    <name evidence="1" type="ORF">SRSM4_081</name>
</gene>
<reference evidence="1 2" key="1">
    <citation type="journal article" date="2009" name="Environ. Microbiol.">
        <title>Comparative genomics of marine cyanomyoviruses reveals the widespread occurrence of Synechococcus host genes localized to a hyperplastic region: implications for mechanisms of cyanophage evolution.</title>
        <authorList>
            <person name="Millard A.D."/>
            <person name="Zwirglmaier K."/>
            <person name="Downey M.J."/>
            <person name="Mann N.H."/>
            <person name="Scanlan D.J."/>
        </authorList>
    </citation>
    <scope>NUCLEOTIDE SEQUENCE</scope>
</reference>
<proteinExistence type="predicted"/>
<organism evidence="1 2">
    <name type="scientific">Synechococcus phage S-RSM4</name>
    <dbReference type="NCBI Taxonomy" id="555387"/>
    <lineage>
        <taxon>Viruses</taxon>
        <taxon>Duplodnaviria</taxon>
        <taxon>Heunggongvirae</taxon>
        <taxon>Uroviricota</taxon>
        <taxon>Caudoviricetes</taxon>
        <taxon>Pantevenvirales</taxon>
        <taxon>Kyanoviridae</taxon>
        <taxon>Gibbetvirus</taxon>
        <taxon>Gibbetvirus rsm4</taxon>
    </lineage>
</organism>
<keyword evidence="2" id="KW-1185">Reference proteome</keyword>
<evidence type="ECO:0000313" key="2">
    <source>
        <dbReference type="Proteomes" id="UP000001515"/>
    </source>
</evidence>
<name>C7BV49_9CAUD</name>
<sequence>MKTTPENVAEANEALFRATMNLPAAAAHCGMTHKEMKLTFWEYLKYHDKDFEIPENTIALPRGEE</sequence>
<dbReference type="GeneID" id="8303450"/>
<dbReference type="EMBL" id="FM207411">
    <property type="protein sequence ID" value="CAR63278.1"/>
    <property type="molecule type" value="Genomic_DNA"/>
</dbReference>
<dbReference type="KEGG" id="vg:8303450"/>
<dbReference type="RefSeq" id="YP_003097315.1">
    <property type="nucleotide sequence ID" value="NC_013085.1"/>
</dbReference>
<dbReference type="OrthoDB" id="23562at10239"/>
<protein>
    <submittedName>
        <fullName evidence="1">Hypothetical cyanophage protein</fullName>
    </submittedName>
</protein>
<accession>C7BV49</accession>